<dbReference type="RefSeq" id="WP_267778216.1">
    <property type="nucleotide sequence ID" value="NZ_JAPNKE010000002.1"/>
</dbReference>
<protein>
    <recommendedName>
        <fullName evidence="3">RNA polymerase sigma-70 region 2 domain-containing protein</fullName>
    </recommendedName>
</protein>
<dbReference type="Proteomes" id="UP001150924">
    <property type="component" value="Unassembled WGS sequence"/>
</dbReference>
<dbReference type="Gene3D" id="1.10.1740.10">
    <property type="match status" value="1"/>
</dbReference>
<evidence type="ECO:0008006" key="3">
    <source>
        <dbReference type="Google" id="ProtNLM"/>
    </source>
</evidence>
<sequence length="148" mass="16606">MTTTPPSRPIDLLREACARHEAYLRGRLRGLGVPEAGLDDAVQDVFEVLVRRIGAYDRRFSLRQWMAGVARKIARRHRERALRAPGALEEAEMAAPGLDPESGHRGRRRWPICRRSWASSIRTAGRCSCCRRSRGCGGRRSRPSSGSI</sequence>
<organism evidence="1 2">
    <name type="scientific">Nannocystis pusilla</name>
    <dbReference type="NCBI Taxonomy" id="889268"/>
    <lineage>
        <taxon>Bacteria</taxon>
        <taxon>Pseudomonadati</taxon>
        <taxon>Myxococcota</taxon>
        <taxon>Polyangia</taxon>
        <taxon>Nannocystales</taxon>
        <taxon>Nannocystaceae</taxon>
        <taxon>Nannocystis</taxon>
    </lineage>
</organism>
<dbReference type="GO" id="GO:0003700">
    <property type="term" value="F:DNA-binding transcription factor activity"/>
    <property type="evidence" value="ECO:0007669"/>
    <property type="project" value="InterPro"/>
</dbReference>
<reference evidence="1" key="1">
    <citation type="submission" date="2022-11" db="EMBL/GenBank/DDBJ databases">
        <title>Minimal conservation of predation-associated metabolite biosynthetic gene clusters underscores biosynthetic potential of Myxococcota including descriptions for ten novel species: Archangium lansinium sp. nov., Myxococcus landrumus sp. nov., Nannocystis bai.</title>
        <authorList>
            <person name="Ahearne A."/>
            <person name="Stevens C."/>
            <person name="Phillips K."/>
        </authorList>
    </citation>
    <scope>NUCLEOTIDE SEQUENCE</scope>
    <source>
        <strain evidence="1">Na p29</strain>
    </source>
</reference>
<keyword evidence="2" id="KW-1185">Reference proteome</keyword>
<dbReference type="InterPro" id="IPR013325">
    <property type="entry name" value="RNA_pol_sigma_r2"/>
</dbReference>
<dbReference type="SUPFAM" id="SSF88946">
    <property type="entry name" value="Sigma2 domain of RNA polymerase sigma factors"/>
    <property type="match status" value="1"/>
</dbReference>
<comment type="caution">
    <text evidence="1">The sequence shown here is derived from an EMBL/GenBank/DDBJ whole genome shotgun (WGS) entry which is preliminary data.</text>
</comment>
<accession>A0A9X3F915</accession>
<evidence type="ECO:0000313" key="1">
    <source>
        <dbReference type="EMBL" id="MCY1014013.1"/>
    </source>
</evidence>
<dbReference type="EMBL" id="JAPNKE010000002">
    <property type="protein sequence ID" value="MCY1014013.1"/>
    <property type="molecule type" value="Genomic_DNA"/>
</dbReference>
<evidence type="ECO:0000313" key="2">
    <source>
        <dbReference type="Proteomes" id="UP001150924"/>
    </source>
</evidence>
<dbReference type="GO" id="GO:0006352">
    <property type="term" value="P:DNA-templated transcription initiation"/>
    <property type="evidence" value="ECO:0007669"/>
    <property type="project" value="InterPro"/>
</dbReference>
<gene>
    <name evidence="1" type="ORF">OV079_52530</name>
</gene>
<proteinExistence type="predicted"/>
<name>A0A9X3F915_9BACT</name>
<dbReference type="AlphaFoldDB" id="A0A9X3F915"/>